<dbReference type="eggNOG" id="ENOG5031NB3">
    <property type="taxonomic scope" value="Bacteria"/>
</dbReference>
<reference evidence="3 4" key="1">
    <citation type="submission" date="2012-06" db="EMBL/GenBank/DDBJ databases">
        <title>Finished chromosome of genome of Oscillatoria acuminata PCC 6304.</title>
        <authorList>
            <consortium name="US DOE Joint Genome Institute"/>
            <person name="Gugger M."/>
            <person name="Coursin T."/>
            <person name="Rippka R."/>
            <person name="Tandeau De Marsac N."/>
            <person name="Huntemann M."/>
            <person name="Wei C.-L."/>
            <person name="Han J."/>
            <person name="Detter J.C."/>
            <person name="Han C."/>
            <person name="Tapia R."/>
            <person name="Davenport K."/>
            <person name="Daligault H."/>
            <person name="Erkkila T."/>
            <person name="Gu W."/>
            <person name="Munk A.C.C."/>
            <person name="Teshima H."/>
            <person name="Xu Y."/>
            <person name="Chain P."/>
            <person name="Chen A."/>
            <person name="Krypides N."/>
            <person name="Mavromatis K."/>
            <person name="Markowitz V."/>
            <person name="Szeto E."/>
            <person name="Ivanova N."/>
            <person name="Mikhailova N."/>
            <person name="Ovchinnikova G."/>
            <person name="Pagani I."/>
            <person name="Pati A."/>
            <person name="Goodwin L."/>
            <person name="Peters L."/>
            <person name="Pitluck S."/>
            <person name="Woyke T."/>
            <person name="Kerfeld C."/>
        </authorList>
    </citation>
    <scope>NUCLEOTIDE SEQUENCE [LARGE SCALE GENOMIC DNA]</scope>
    <source>
        <strain evidence="3 4">PCC 6304</strain>
    </source>
</reference>
<dbReference type="AlphaFoldDB" id="K9TMM8"/>
<dbReference type="EMBL" id="CP003607">
    <property type="protein sequence ID" value="AFY84127.1"/>
    <property type="molecule type" value="Genomic_DNA"/>
</dbReference>
<sequence>MQRETVGMDQRLLVEDKLSSRVEVGGLGQTNQHQCFMPRRKKTFPCGHKGYGQVCHRCAQDHEAQEQAVRSLAEKRQQKMEWEATFDNDPIDLRELPDYVVHKARNIIDGLSERRNYREFGGKRLRHNRSIISIPVTRNYRMICREEGNVTIPESVLSHEDYNVCKPGS</sequence>
<dbReference type="InterPro" id="IPR056099">
    <property type="entry name" value="DUF7682"/>
</dbReference>
<evidence type="ECO:0000259" key="2">
    <source>
        <dbReference type="Pfam" id="PF24732"/>
    </source>
</evidence>
<proteinExistence type="predicted"/>
<dbReference type="KEGG" id="oac:Oscil6304_4614"/>
<dbReference type="HOGENOM" id="CLU_134387_0_0_3"/>
<name>K9TMM8_9CYAN</name>
<evidence type="ECO:0000259" key="1">
    <source>
        <dbReference type="Pfam" id="PF24730"/>
    </source>
</evidence>
<dbReference type="Pfam" id="PF24732">
    <property type="entry name" value="ParE_like"/>
    <property type="match status" value="1"/>
</dbReference>
<accession>K9TMM8</accession>
<feature type="domain" description="DUF7682" evidence="1">
    <location>
        <begin position="40"/>
        <end position="61"/>
    </location>
</feature>
<dbReference type="PATRIC" id="fig|56110.3.peg.5602"/>
<dbReference type="STRING" id="56110.Oscil6304_4614"/>
<dbReference type="InParanoid" id="K9TMM8"/>
<evidence type="ECO:0000313" key="3">
    <source>
        <dbReference type="EMBL" id="AFY84127.1"/>
    </source>
</evidence>
<evidence type="ECO:0000313" key="4">
    <source>
        <dbReference type="Proteomes" id="UP000010367"/>
    </source>
</evidence>
<dbReference type="Proteomes" id="UP000010367">
    <property type="component" value="Chromosome"/>
</dbReference>
<keyword evidence="4" id="KW-1185">Reference proteome</keyword>
<gene>
    <name evidence="3" type="ORF">Oscil6304_4614</name>
</gene>
<dbReference type="InterPro" id="IPR056925">
    <property type="entry name" value="ParE-like"/>
</dbReference>
<feature type="domain" description="ParE-like toxin" evidence="2">
    <location>
        <begin position="99"/>
        <end position="164"/>
    </location>
</feature>
<organism evidence="3 4">
    <name type="scientific">Oscillatoria acuminata PCC 6304</name>
    <dbReference type="NCBI Taxonomy" id="56110"/>
    <lineage>
        <taxon>Bacteria</taxon>
        <taxon>Bacillati</taxon>
        <taxon>Cyanobacteriota</taxon>
        <taxon>Cyanophyceae</taxon>
        <taxon>Oscillatoriophycideae</taxon>
        <taxon>Oscillatoriales</taxon>
        <taxon>Oscillatoriaceae</taxon>
        <taxon>Oscillatoria</taxon>
    </lineage>
</organism>
<dbReference type="Pfam" id="PF24730">
    <property type="entry name" value="DUF7682"/>
    <property type="match status" value="1"/>
</dbReference>
<protein>
    <submittedName>
        <fullName evidence="3">Uncharacterized protein</fullName>
    </submittedName>
</protein>